<dbReference type="EMBL" id="AP022345">
    <property type="protein sequence ID" value="BBU69437.1"/>
    <property type="molecule type" value="Genomic_DNA"/>
</dbReference>
<protein>
    <submittedName>
        <fullName evidence="1">Uncharacterized protein</fullName>
    </submittedName>
</protein>
<name>A0A679I4W6_9RHOO</name>
<gene>
    <name evidence="1" type="ORF">ICHIAU1_17200</name>
</gene>
<keyword evidence="2" id="KW-1185">Reference proteome</keyword>
<evidence type="ECO:0000313" key="1">
    <source>
        <dbReference type="EMBL" id="BBU69437.1"/>
    </source>
</evidence>
<reference evidence="2" key="1">
    <citation type="submission" date="2020-01" db="EMBL/GenBank/DDBJ databases">
        <title>Phosphoaccumulans saitamaens gen. nov., sp. nov., a polyphosphate accumulating bacterium isolated from surface river water.</title>
        <authorList>
            <person name="Watanabe K."/>
            <person name="Suda W."/>
        </authorList>
    </citation>
    <scope>NUCLEOTIDE SEQUENCE [LARGE SCALE GENOMIC DNA]</scope>
    <source>
        <strain evidence="2">ICHIAU1</strain>
    </source>
</reference>
<organism evidence="1 2">
    <name type="scientific">Fluviibacter phosphoraccumulans</name>
    <dbReference type="NCBI Taxonomy" id="1751046"/>
    <lineage>
        <taxon>Bacteria</taxon>
        <taxon>Pseudomonadati</taxon>
        <taxon>Pseudomonadota</taxon>
        <taxon>Betaproteobacteria</taxon>
        <taxon>Rhodocyclales</taxon>
        <taxon>Fluviibacteraceae</taxon>
        <taxon>Fluviibacter</taxon>
    </lineage>
</organism>
<proteinExistence type="predicted"/>
<dbReference type="AlphaFoldDB" id="A0A679I4W6"/>
<accession>A0A679I4W6</accession>
<dbReference type="Proteomes" id="UP000463961">
    <property type="component" value="Chromosome"/>
</dbReference>
<evidence type="ECO:0000313" key="2">
    <source>
        <dbReference type="Proteomes" id="UP000463961"/>
    </source>
</evidence>
<sequence>MLAGLSLSQSSLTGWLLTGVLVALGGVFMQAWLAASHRPPALSLSFRPLVAHVLDANGAERPLRCTRLSVYPWLMVLHAELAANKRQIIVLLPDSLADASGDQWRQLLVWAKLMRRQIALD</sequence>